<dbReference type="Proteomes" id="UP000820818">
    <property type="component" value="Unassembled WGS sequence"/>
</dbReference>
<evidence type="ECO:0000313" key="2">
    <source>
        <dbReference type="EMBL" id="KAI9549462.1"/>
    </source>
</evidence>
<reference evidence="2" key="1">
    <citation type="submission" date="2022-05" db="EMBL/GenBank/DDBJ databases">
        <title>A multi-omics perspective on studying reproductive biology in Daphnia sinensis.</title>
        <authorList>
            <person name="Jia J."/>
        </authorList>
    </citation>
    <scope>NUCLEOTIDE SEQUENCE</scope>
    <source>
        <strain evidence="2">WSL</strain>
    </source>
</reference>
<dbReference type="InterPro" id="IPR003789">
    <property type="entry name" value="Asn/Gln_tRNA_amidoTrase-B-like"/>
</dbReference>
<gene>
    <name evidence="2" type="ORF">GHT06_001862</name>
</gene>
<protein>
    <submittedName>
        <fullName evidence="2">Uncharacterized protein</fullName>
    </submittedName>
</protein>
<keyword evidence="3" id="KW-1185">Reference proteome</keyword>
<name>A0AAD5KDK0_9CRUS</name>
<evidence type="ECO:0000313" key="3">
    <source>
        <dbReference type="Proteomes" id="UP000820818"/>
    </source>
</evidence>
<feature type="region of interest" description="Disordered" evidence="1">
    <location>
        <begin position="157"/>
        <end position="179"/>
    </location>
</feature>
<comment type="caution">
    <text evidence="2">The sequence shown here is derived from an EMBL/GenBank/DDBJ whole genome shotgun (WGS) entry which is preliminary data.</text>
</comment>
<feature type="region of interest" description="Disordered" evidence="1">
    <location>
        <begin position="67"/>
        <end position="98"/>
    </location>
</feature>
<dbReference type="GO" id="GO:0016884">
    <property type="term" value="F:carbon-nitrogen ligase activity, with glutamine as amido-N-donor"/>
    <property type="evidence" value="ECO:0007669"/>
    <property type="project" value="InterPro"/>
</dbReference>
<feature type="compositionally biased region" description="Polar residues" evidence="1">
    <location>
        <begin position="159"/>
        <end position="175"/>
    </location>
</feature>
<proteinExistence type="predicted"/>
<evidence type="ECO:0000256" key="1">
    <source>
        <dbReference type="SAM" id="MobiDB-lite"/>
    </source>
</evidence>
<dbReference type="AlphaFoldDB" id="A0AAD5KDK0"/>
<organism evidence="2 3">
    <name type="scientific">Daphnia sinensis</name>
    <dbReference type="NCBI Taxonomy" id="1820382"/>
    <lineage>
        <taxon>Eukaryota</taxon>
        <taxon>Metazoa</taxon>
        <taxon>Ecdysozoa</taxon>
        <taxon>Arthropoda</taxon>
        <taxon>Crustacea</taxon>
        <taxon>Branchiopoda</taxon>
        <taxon>Diplostraca</taxon>
        <taxon>Cladocera</taxon>
        <taxon>Anomopoda</taxon>
        <taxon>Daphniidae</taxon>
        <taxon>Daphnia</taxon>
        <taxon>Daphnia similis group</taxon>
    </lineage>
</organism>
<dbReference type="SUPFAM" id="SSF89095">
    <property type="entry name" value="GatB/YqeY motif"/>
    <property type="match status" value="1"/>
</dbReference>
<accession>A0AAD5KDK0</accession>
<sequence>MKLALEALEKADSRDGYLTYITEIEALREALADQPAQQEPPTVAELVCVCGAEWEWRNREWELVATPAQSSKQFDTHAAQGQSFDTHSRTPQQEPKKDLMYSTVATQERHAAFVDRAVATLEQAKREALAEQPVQIESLADIGRHTKAFMPNKRRNLQKHWQSSQHRSSANTASEQEPVAEVIGRSKLENESVSLTPRIVAIDQSLQIGTMLYKSPLARQELEPVDGDLLPPVGSKVLIHLTSLDKWVSHTVVGYYVWGDLSGDARRSRVFVRVEDADARKAGCIQANLLTTLLGEATAVGKNAGNRETTDQEVVAVVKKFIKNLDETIKALADRGQNTSSFFAERSVLEQFLPQQLNEAVLEQIAKTKANMPEFMKYLKEHHADYRLVKTKNRLTFDILRQHQETIFQGEDDDDYYKFVASNGYEIISRSRMDIQTERLWLIGGKPNERSGTMVFSSDEKRDRAYDEFELAIREWIWYLIN</sequence>
<dbReference type="EMBL" id="WJBH02000296">
    <property type="protein sequence ID" value="KAI9549462.1"/>
    <property type="molecule type" value="Genomic_DNA"/>
</dbReference>
<feature type="compositionally biased region" description="Polar residues" evidence="1">
    <location>
        <begin position="67"/>
        <end position="93"/>
    </location>
</feature>